<dbReference type="InterPro" id="IPR000182">
    <property type="entry name" value="GNAT_dom"/>
</dbReference>
<sequence length="194" mass="21955">MHFKVRAAAKEDCKEISRMIMELAVYENMADQVKTSHEDLKRDGFSPNPFYECLIAEVPDEHKTKDGHCLAGRSTCGHVSVSGQRQPGYTVVGYALYFYTYSTWKGRSVYMEDLYVMPDFRGKGIGTGLMAKVAQVGVEKQCVRLQLSVLEWNKPSLDFYIAKGAEDLTAKEGWHFLRFHGQTLDTLAKEAPKD</sequence>
<gene>
    <name evidence="5" type="primary">sat2b</name>
</gene>
<evidence type="ECO:0000256" key="1">
    <source>
        <dbReference type="ARBA" id="ARBA00008694"/>
    </source>
</evidence>
<dbReference type="PANTHER" id="PTHR10545:SF51">
    <property type="entry name" value="THIALYSINE N-EPSILON-ACETYLTRANSFERASE"/>
    <property type="match status" value="1"/>
</dbReference>
<feature type="domain" description="N-acetyltransferase" evidence="4">
    <location>
        <begin position="24"/>
        <end position="192"/>
    </location>
</feature>
<accession>A0AAZ3P8M1</accession>
<protein>
    <recommendedName>
        <fullName evidence="4">N-acetyltransferase domain-containing protein</fullName>
    </recommendedName>
</protein>
<keyword evidence="2" id="KW-0808">Transferase</keyword>
<dbReference type="SUPFAM" id="SSF55729">
    <property type="entry name" value="Acyl-CoA N-acyltransferases (Nat)"/>
    <property type="match status" value="1"/>
</dbReference>
<comment type="similarity">
    <text evidence="1">Belongs to the acetyltransferase family.</text>
</comment>
<organism evidence="5 6">
    <name type="scientific">Oncorhynchus tshawytscha</name>
    <name type="common">Chinook salmon</name>
    <name type="synonym">Salmo tshawytscha</name>
    <dbReference type="NCBI Taxonomy" id="74940"/>
    <lineage>
        <taxon>Eukaryota</taxon>
        <taxon>Metazoa</taxon>
        <taxon>Chordata</taxon>
        <taxon>Craniata</taxon>
        <taxon>Vertebrata</taxon>
        <taxon>Euteleostomi</taxon>
        <taxon>Actinopterygii</taxon>
        <taxon>Neopterygii</taxon>
        <taxon>Teleostei</taxon>
        <taxon>Protacanthopterygii</taxon>
        <taxon>Salmoniformes</taxon>
        <taxon>Salmonidae</taxon>
        <taxon>Salmoninae</taxon>
        <taxon>Oncorhynchus</taxon>
    </lineage>
</organism>
<dbReference type="Ensembl" id="ENSOTST00005161627.1">
    <property type="protein sequence ID" value="ENSOTSP00005112473.1"/>
    <property type="gene ID" value="ENSOTSG00005053873.1"/>
</dbReference>
<dbReference type="InterPro" id="IPR051016">
    <property type="entry name" value="Diverse_Substrate_AcTransf"/>
</dbReference>
<evidence type="ECO:0000256" key="3">
    <source>
        <dbReference type="ARBA" id="ARBA00023315"/>
    </source>
</evidence>
<dbReference type="Pfam" id="PF00583">
    <property type="entry name" value="Acetyltransf_1"/>
    <property type="match status" value="1"/>
</dbReference>
<proteinExistence type="inferred from homology"/>
<reference evidence="5" key="2">
    <citation type="submission" date="2025-08" db="UniProtKB">
        <authorList>
            <consortium name="Ensembl"/>
        </authorList>
    </citation>
    <scope>IDENTIFICATION</scope>
</reference>
<dbReference type="PANTHER" id="PTHR10545">
    <property type="entry name" value="DIAMINE N-ACETYLTRANSFERASE"/>
    <property type="match status" value="1"/>
</dbReference>
<dbReference type="Proteomes" id="UP000694402">
    <property type="component" value="Unassembled WGS sequence"/>
</dbReference>
<dbReference type="FunFam" id="3.40.630.30:FF:000011">
    <property type="entry name" value="Diamine acetyltransferase 1"/>
    <property type="match status" value="1"/>
</dbReference>
<dbReference type="CDD" id="cd04301">
    <property type="entry name" value="NAT_SF"/>
    <property type="match status" value="1"/>
</dbReference>
<evidence type="ECO:0000313" key="5">
    <source>
        <dbReference type="Ensembl" id="ENSOTSP00005112473.1"/>
    </source>
</evidence>
<name>A0AAZ3P8M1_ONCTS</name>
<dbReference type="PROSITE" id="PS51186">
    <property type="entry name" value="GNAT"/>
    <property type="match status" value="1"/>
</dbReference>
<evidence type="ECO:0000313" key="6">
    <source>
        <dbReference type="Proteomes" id="UP000694402"/>
    </source>
</evidence>
<evidence type="ECO:0000256" key="2">
    <source>
        <dbReference type="ARBA" id="ARBA00022679"/>
    </source>
</evidence>
<keyword evidence="3" id="KW-0012">Acyltransferase</keyword>
<evidence type="ECO:0000259" key="4">
    <source>
        <dbReference type="PROSITE" id="PS51186"/>
    </source>
</evidence>
<dbReference type="GO" id="GO:0006595">
    <property type="term" value="P:polyamine metabolic process"/>
    <property type="evidence" value="ECO:0007669"/>
    <property type="project" value="UniProtKB-ARBA"/>
</dbReference>
<dbReference type="GO" id="GO:0008080">
    <property type="term" value="F:N-acetyltransferase activity"/>
    <property type="evidence" value="ECO:0007669"/>
    <property type="project" value="TreeGrafter"/>
</dbReference>
<keyword evidence="6" id="KW-1185">Reference proteome</keyword>
<dbReference type="InterPro" id="IPR016181">
    <property type="entry name" value="Acyl_CoA_acyltransferase"/>
</dbReference>
<reference evidence="5" key="3">
    <citation type="submission" date="2025-09" db="UniProtKB">
        <authorList>
            <consortium name="Ensembl"/>
        </authorList>
    </citation>
    <scope>IDENTIFICATION</scope>
</reference>
<dbReference type="AlphaFoldDB" id="A0AAZ3P8M1"/>
<dbReference type="GeneTree" id="ENSGT00950000183121"/>
<dbReference type="Gene3D" id="3.40.630.30">
    <property type="match status" value="1"/>
</dbReference>
<reference evidence="6" key="1">
    <citation type="journal article" date="2018" name="PLoS ONE">
        <title>Chinook salmon (Oncorhynchus tshawytscha) genome and transcriptome.</title>
        <authorList>
            <person name="Christensen K.A."/>
            <person name="Leong J.S."/>
            <person name="Sakhrani D."/>
            <person name="Biagi C.A."/>
            <person name="Minkley D.R."/>
            <person name="Withler R.E."/>
            <person name="Rondeau E.B."/>
            <person name="Koop B.F."/>
            <person name="Devlin R.H."/>
        </authorList>
    </citation>
    <scope>NUCLEOTIDE SEQUENCE [LARGE SCALE GENOMIC DNA]</scope>
</reference>